<dbReference type="EMBL" id="CACVAX010000052">
    <property type="protein sequence ID" value="CAA6818660.1"/>
    <property type="molecule type" value="Genomic_DNA"/>
</dbReference>
<protein>
    <recommendedName>
        <fullName evidence="1">BON domain-containing protein</fullName>
    </recommendedName>
</protein>
<feature type="domain" description="BON" evidence="1">
    <location>
        <begin position="21"/>
        <end position="100"/>
    </location>
</feature>
<accession>A0A6S6TPZ0</accession>
<name>A0A6S6TPZ0_9BACT</name>
<organism evidence="2">
    <name type="scientific">uncultured Sulfurovum sp</name>
    <dbReference type="NCBI Taxonomy" id="269237"/>
    <lineage>
        <taxon>Bacteria</taxon>
        <taxon>Pseudomonadati</taxon>
        <taxon>Campylobacterota</taxon>
        <taxon>Epsilonproteobacteria</taxon>
        <taxon>Campylobacterales</taxon>
        <taxon>Sulfurovaceae</taxon>
        <taxon>Sulfurovum</taxon>
        <taxon>environmental samples</taxon>
    </lineage>
</organism>
<sequence>MKKVLQILLGLLLILVLAWLSFSEVSSKIKNDLLSKTEAKLSDKGIVGINAEIEGEGIALTRTVILRGTVVSEKEKIGIASLVEELEGVASVNNQLIVQKPVKKVVKVLHPVVKKTIDPVVVVENLEGEINKTAVLPIKEVTTIAEPVKVVRDVAKEHKPSSVKVPLVPMVHQEISKVSSSVVSQKTSNVPTPIAIQKVSKVPVPVVPKEVSKVPTPIAVIKAPIAVEAEKPEEINKENKNIKTQGVE</sequence>
<dbReference type="AlphaFoldDB" id="A0A6S6TPZ0"/>
<dbReference type="InterPro" id="IPR007055">
    <property type="entry name" value="BON_dom"/>
</dbReference>
<gene>
    <name evidence="2" type="ORF">HELGO_WM8541</name>
</gene>
<dbReference type="PROSITE" id="PS50914">
    <property type="entry name" value="BON"/>
    <property type="match status" value="1"/>
</dbReference>
<reference evidence="2" key="1">
    <citation type="submission" date="2020-01" db="EMBL/GenBank/DDBJ databases">
        <authorList>
            <person name="Meier V. D."/>
            <person name="Meier V D."/>
        </authorList>
    </citation>
    <scope>NUCLEOTIDE SEQUENCE</scope>
    <source>
        <strain evidence="2">HLG_WM_MAG_04</strain>
    </source>
</reference>
<proteinExistence type="predicted"/>
<evidence type="ECO:0000259" key="1">
    <source>
        <dbReference type="PROSITE" id="PS50914"/>
    </source>
</evidence>
<evidence type="ECO:0000313" key="2">
    <source>
        <dbReference type="EMBL" id="CAA6818660.1"/>
    </source>
</evidence>